<evidence type="ECO:0000313" key="2">
    <source>
        <dbReference type="EMBL" id="EYC22375.1"/>
    </source>
</evidence>
<protein>
    <submittedName>
        <fullName evidence="2">Uncharacterized protein</fullName>
    </submittedName>
</protein>
<dbReference type="AlphaFoldDB" id="A0A016V4I6"/>
<dbReference type="EMBL" id="JARK01001353">
    <property type="protein sequence ID" value="EYC22375.1"/>
    <property type="molecule type" value="Genomic_DNA"/>
</dbReference>
<comment type="caution">
    <text evidence="2">The sequence shown here is derived from an EMBL/GenBank/DDBJ whole genome shotgun (WGS) entry which is preliminary data.</text>
</comment>
<evidence type="ECO:0000313" key="3">
    <source>
        <dbReference type="Proteomes" id="UP000024635"/>
    </source>
</evidence>
<organism evidence="2 3">
    <name type="scientific">Ancylostoma ceylanicum</name>
    <dbReference type="NCBI Taxonomy" id="53326"/>
    <lineage>
        <taxon>Eukaryota</taxon>
        <taxon>Metazoa</taxon>
        <taxon>Ecdysozoa</taxon>
        <taxon>Nematoda</taxon>
        <taxon>Chromadorea</taxon>
        <taxon>Rhabditida</taxon>
        <taxon>Rhabditina</taxon>
        <taxon>Rhabditomorpha</taxon>
        <taxon>Strongyloidea</taxon>
        <taxon>Ancylostomatidae</taxon>
        <taxon>Ancylostomatinae</taxon>
        <taxon>Ancylostoma</taxon>
    </lineage>
</organism>
<proteinExistence type="predicted"/>
<gene>
    <name evidence="2" type="primary">Acey_s0017.g3312</name>
    <name evidence="2" type="ORF">Y032_0017g3312</name>
</gene>
<feature type="region of interest" description="Disordered" evidence="1">
    <location>
        <begin position="1"/>
        <end position="25"/>
    </location>
</feature>
<dbReference type="Proteomes" id="UP000024635">
    <property type="component" value="Unassembled WGS sequence"/>
</dbReference>
<reference evidence="3" key="1">
    <citation type="journal article" date="2015" name="Nat. Genet.">
        <title>The genome and transcriptome of the zoonotic hookworm Ancylostoma ceylanicum identify infection-specific gene families.</title>
        <authorList>
            <person name="Schwarz E.M."/>
            <person name="Hu Y."/>
            <person name="Antoshechkin I."/>
            <person name="Miller M.M."/>
            <person name="Sternberg P.W."/>
            <person name="Aroian R.V."/>
        </authorList>
    </citation>
    <scope>NUCLEOTIDE SEQUENCE</scope>
    <source>
        <strain evidence="3">HY135</strain>
    </source>
</reference>
<keyword evidence="3" id="KW-1185">Reference proteome</keyword>
<sequence>MTDPVTPLVSHVIQDRPTKRSRVRSPSINAESFDLALDLLNNDDQLPVYLKTVLGHVMERIFSMELLIKKNNELEERVKAEIEEKNKLKD</sequence>
<name>A0A016V4I6_9BILA</name>
<accession>A0A016V4I6</accession>
<evidence type="ECO:0000256" key="1">
    <source>
        <dbReference type="SAM" id="MobiDB-lite"/>
    </source>
</evidence>